<evidence type="ECO:0000256" key="3">
    <source>
        <dbReference type="ARBA" id="ARBA00022679"/>
    </source>
</evidence>
<sequence length="460" mass="51690">MRAEDNEPTLPQLDAKPRKLYQAWKGNNVRALHSLIHLIIFAYSLQISLHVHVSAATASLIFLTSNSNLLLAKSFVPQATFSWHDKLRKQSLLTCTMLNLQIFLCGGRLILGPDAASLLITTFLIICPTIIFCYQMKSKFYHSQELTTGQQHMHRAAVVIVIFTTIMDLFFLFMTSTRDPGIVPRNTRAPPEADELLGSNTPSMDWSSGRTPRMRFRRTKDVMVNGFTVKMKFCETCLRYRPPRSSHCSICNNCVQKFDHHCPWVGQCIGLTTYENFRYHYDKKENPYRKSIAENFAEVFFTKIPPPMNNFRSRVGEGALEAGFYTPYIGLDVNTPREKIDAGTGNKEVLIGGMQVPTVLQNIDYGSFEDSYDKNRNEGEKLVNFPSAWAQGNEGAGTSTGATTACNDETSEGDADEIISSHTSSIRTATESNAASVDENFEDSAKEVKVQIELITDRRT</sequence>
<keyword evidence="7 8" id="KW-0012">Acyltransferase</keyword>
<dbReference type="GO" id="GO:0006612">
    <property type="term" value="P:protein targeting to membrane"/>
    <property type="evidence" value="ECO:0007669"/>
    <property type="project" value="TreeGrafter"/>
</dbReference>
<keyword evidence="4 8" id="KW-0812">Transmembrane</keyword>
<dbReference type="EMBL" id="RWGY01000013">
    <property type="protein sequence ID" value="TVU27121.1"/>
    <property type="molecule type" value="Genomic_DNA"/>
</dbReference>
<dbReference type="GO" id="GO:0005794">
    <property type="term" value="C:Golgi apparatus"/>
    <property type="evidence" value="ECO:0007669"/>
    <property type="project" value="TreeGrafter"/>
</dbReference>
<evidence type="ECO:0000256" key="7">
    <source>
        <dbReference type="ARBA" id="ARBA00023315"/>
    </source>
</evidence>
<dbReference type="GO" id="GO:0019706">
    <property type="term" value="F:protein-cysteine S-palmitoyltransferase activity"/>
    <property type="evidence" value="ECO:0007669"/>
    <property type="project" value="UniProtKB-EC"/>
</dbReference>
<keyword evidence="3 8" id="KW-0808">Transferase</keyword>
<evidence type="ECO:0000313" key="12">
    <source>
        <dbReference type="Proteomes" id="UP000324897"/>
    </source>
</evidence>
<accession>A0A5J9UUY8</accession>
<reference evidence="11 12" key="1">
    <citation type="journal article" date="2019" name="Sci. Rep.">
        <title>A high-quality genome of Eragrostis curvula grass provides insights into Poaceae evolution and supports new strategies to enhance forage quality.</title>
        <authorList>
            <person name="Carballo J."/>
            <person name="Santos B.A.C.M."/>
            <person name="Zappacosta D."/>
            <person name="Garbus I."/>
            <person name="Selva J.P."/>
            <person name="Gallo C.A."/>
            <person name="Diaz A."/>
            <person name="Albertini E."/>
            <person name="Caccamo M."/>
            <person name="Echenique V."/>
        </authorList>
    </citation>
    <scope>NUCLEOTIDE SEQUENCE [LARGE SCALE GENOMIC DNA]</scope>
    <source>
        <strain evidence="12">cv. Victoria</strain>
        <tissue evidence="11">Leaf</tissue>
    </source>
</reference>
<gene>
    <name evidence="11" type="ORF">EJB05_29701</name>
</gene>
<evidence type="ECO:0000256" key="6">
    <source>
        <dbReference type="ARBA" id="ARBA00023136"/>
    </source>
</evidence>
<feature type="transmembrane region" description="Helical" evidence="8">
    <location>
        <begin position="117"/>
        <end position="135"/>
    </location>
</feature>
<protein>
    <recommendedName>
        <fullName evidence="8">S-acyltransferase</fullName>
        <ecNumber evidence="8">2.3.1.225</ecNumber>
    </recommendedName>
    <alternativeName>
        <fullName evidence="8">Palmitoyltransferase</fullName>
    </alternativeName>
</protein>
<feature type="compositionally biased region" description="Low complexity" evidence="9">
    <location>
        <begin position="396"/>
        <end position="405"/>
    </location>
</feature>
<comment type="caution">
    <text evidence="11">The sequence shown here is derived from an EMBL/GenBank/DDBJ whole genome shotgun (WGS) entry which is preliminary data.</text>
</comment>
<evidence type="ECO:0000313" key="11">
    <source>
        <dbReference type="EMBL" id="TVU27121.1"/>
    </source>
</evidence>
<keyword evidence="6 8" id="KW-0472">Membrane</keyword>
<keyword evidence="12" id="KW-1185">Reference proteome</keyword>
<comment type="similarity">
    <text evidence="2 8">Belongs to the DHHC palmitoyltransferase family.</text>
</comment>
<comment type="subcellular location">
    <subcellularLocation>
        <location evidence="1">Membrane</location>
        <topology evidence="1">Multi-pass membrane protein</topology>
    </subcellularLocation>
</comment>
<evidence type="ECO:0000259" key="10">
    <source>
        <dbReference type="Pfam" id="PF01529"/>
    </source>
</evidence>
<organism evidence="11 12">
    <name type="scientific">Eragrostis curvula</name>
    <name type="common">weeping love grass</name>
    <dbReference type="NCBI Taxonomy" id="38414"/>
    <lineage>
        <taxon>Eukaryota</taxon>
        <taxon>Viridiplantae</taxon>
        <taxon>Streptophyta</taxon>
        <taxon>Embryophyta</taxon>
        <taxon>Tracheophyta</taxon>
        <taxon>Spermatophyta</taxon>
        <taxon>Magnoliopsida</taxon>
        <taxon>Liliopsida</taxon>
        <taxon>Poales</taxon>
        <taxon>Poaceae</taxon>
        <taxon>PACMAD clade</taxon>
        <taxon>Chloridoideae</taxon>
        <taxon>Eragrostideae</taxon>
        <taxon>Eragrostidinae</taxon>
        <taxon>Eragrostis</taxon>
    </lineage>
</organism>
<dbReference type="GO" id="GO:0016020">
    <property type="term" value="C:membrane"/>
    <property type="evidence" value="ECO:0007669"/>
    <property type="project" value="UniProtKB-SubCell"/>
</dbReference>
<evidence type="ECO:0000256" key="9">
    <source>
        <dbReference type="SAM" id="MobiDB-lite"/>
    </source>
</evidence>
<feature type="domain" description="Palmitoyltransferase DHHC" evidence="10">
    <location>
        <begin position="231"/>
        <end position="277"/>
    </location>
</feature>
<proteinExistence type="inferred from homology"/>
<name>A0A5J9UUY8_9POAL</name>
<dbReference type="Gramene" id="TVU27121">
    <property type="protein sequence ID" value="TVU27121"/>
    <property type="gene ID" value="EJB05_29701"/>
</dbReference>
<evidence type="ECO:0000256" key="2">
    <source>
        <dbReference type="ARBA" id="ARBA00008574"/>
    </source>
</evidence>
<dbReference type="EC" id="2.3.1.225" evidence="8"/>
<dbReference type="PANTHER" id="PTHR22883">
    <property type="entry name" value="ZINC FINGER DHHC DOMAIN CONTAINING PROTEIN"/>
    <property type="match status" value="1"/>
</dbReference>
<dbReference type="OrthoDB" id="4096362at2759"/>
<feature type="transmembrane region" description="Helical" evidence="8">
    <location>
        <begin position="28"/>
        <end position="45"/>
    </location>
</feature>
<evidence type="ECO:0000256" key="5">
    <source>
        <dbReference type="ARBA" id="ARBA00022989"/>
    </source>
</evidence>
<feature type="transmembrane region" description="Helical" evidence="8">
    <location>
        <begin position="156"/>
        <end position="174"/>
    </location>
</feature>
<dbReference type="PROSITE" id="PS50216">
    <property type="entry name" value="DHHC"/>
    <property type="match status" value="1"/>
</dbReference>
<feature type="region of interest" description="Disordered" evidence="9">
    <location>
        <begin position="389"/>
        <end position="414"/>
    </location>
</feature>
<dbReference type="Proteomes" id="UP000324897">
    <property type="component" value="Chromosome 2"/>
</dbReference>
<dbReference type="PANTHER" id="PTHR22883:SF320">
    <property type="entry name" value="S-ACYLTRANSFERASE"/>
    <property type="match status" value="1"/>
</dbReference>
<dbReference type="InterPro" id="IPR039859">
    <property type="entry name" value="PFA4/ZDH16/20/ERF2-like"/>
</dbReference>
<dbReference type="GO" id="GO:0005783">
    <property type="term" value="C:endoplasmic reticulum"/>
    <property type="evidence" value="ECO:0007669"/>
    <property type="project" value="TreeGrafter"/>
</dbReference>
<evidence type="ECO:0000256" key="1">
    <source>
        <dbReference type="ARBA" id="ARBA00004141"/>
    </source>
</evidence>
<dbReference type="AlphaFoldDB" id="A0A5J9UUY8"/>
<keyword evidence="5 8" id="KW-1133">Transmembrane helix</keyword>
<evidence type="ECO:0000256" key="4">
    <source>
        <dbReference type="ARBA" id="ARBA00022692"/>
    </source>
</evidence>
<evidence type="ECO:0000256" key="8">
    <source>
        <dbReference type="RuleBase" id="RU079119"/>
    </source>
</evidence>
<dbReference type="Pfam" id="PF01529">
    <property type="entry name" value="DHHC"/>
    <property type="match status" value="1"/>
</dbReference>
<dbReference type="InterPro" id="IPR001594">
    <property type="entry name" value="Palmitoyltrfase_DHHC"/>
</dbReference>
<comment type="catalytic activity">
    <reaction evidence="8">
        <text>L-cysteinyl-[protein] + hexadecanoyl-CoA = S-hexadecanoyl-L-cysteinyl-[protein] + CoA</text>
        <dbReference type="Rhea" id="RHEA:36683"/>
        <dbReference type="Rhea" id="RHEA-COMP:10131"/>
        <dbReference type="Rhea" id="RHEA-COMP:11032"/>
        <dbReference type="ChEBI" id="CHEBI:29950"/>
        <dbReference type="ChEBI" id="CHEBI:57287"/>
        <dbReference type="ChEBI" id="CHEBI:57379"/>
        <dbReference type="ChEBI" id="CHEBI:74151"/>
        <dbReference type="EC" id="2.3.1.225"/>
    </reaction>
</comment>
<comment type="domain">
    <text evidence="8">The DHHC domain is required for palmitoyltransferase activity.</text>
</comment>